<feature type="compositionally biased region" description="Basic residues" evidence="5">
    <location>
        <begin position="422"/>
        <end position="438"/>
    </location>
</feature>
<proteinExistence type="predicted"/>
<feature type="compositionally biased region" description="Low complexity" evidence="5">
    <location>
        <begin position="138"/>
        <end position="152"/>
    </location>
</feature>
<feature type="region of interest" description="Disordered" evidence="5">
    <location>
        <begin position="100"/>
        <end position="168"/>
    </location>
</feature>
<feature type="domain" description="C2H2-type" evidence="6">
    <location>
        <begin position="814"/>
        <end position="839"/>
    </location>
</feature>
<dbReference type="PANTHER" id="PTHR23235">
    <property type="entry name" value="KRUEPPEL-LIKE TRANSCRIPTION FACTOR"/>
    <property type="match status" value="1"/>
</dbReference>
<keyword evidence="1" id="KW-0479">Metal-binding</keyword>
<keyword evidence="8" id="KW-1185">Reference proteome</keyword>
<dbReference type="PANTHER" id="PTHR23235:SF158">
    <property type="entry name" value="C2H2-TYPE DOMAIN-CONTAINING PROTEIN"/>
    <property type="match status" value="1"/>
</dbReference>
<gene>
    <name evidence="7" type="ORF">ODALV1_LOCUS5162</name>
</gene>
<dbReference type="Proteomes" id="UP001642540">
    <property type="component" value="Unassembled WGS sequence"/>
</dbReference>
<dbReference type="Gene3D" id="3.30.160.60">
    <property type="entry name" value="Classic Zinc Finger"/>
    <property type="match status" value="3"/>
</dbReference>
<reference evidence="7 8" key="1">
    <citation type="submission" date="2024-08" db="EMBL/GenBank/DDBJ databases">
        <authorList>
            <person name="Cucini C."/>
            <person name="Frati F."/>
        </authorList>
    </citation>
    <scope>NUCLEOTIDE SEQUENCE [LARGE SCALE GENOMIC DNA]</scope>
</reference>
<dbReference type="InterPro" id="IPR013087">
    <property type="entry name" value="Znf_C2H2_type"/>
</dbReference>
<feature type="compositionally biased region" description="Low complexity" evidence="5">
    <location>
        <begin position="591"/>
        <end position="604"/>
    </location>
</feature>
<feature type="domain" description="C2H2-type" evidence="6">
    <location>
        <begin position="784"/>
        <end position="813"/>
    </location>
</feature>
<dbReference type="PROSITE" id="PS50157">
    <property type="entry name" value="ZINC_FINGER_C2H2_2"/>
    <property type="match status" value="3"/>
</dbReference>
<feature type="compositionally biased region" description="Polar residues" evidence="5">
    <location>
        <begin position="274"/>
        <end position="283"/>
    </location>
</feature>
<keyword evidence="3" id="KW-0862">Zinc</keyword>
<feature type="compositionally biased region" description="Polar residues" evidence="5">
    <location>
        <begin position="661"/>
        <end position="671"/>
    </location>
</feature>
<evidence type="ECO:0000256" key="4">
    <source>
        <dbReference type="PROSITE-ProRule" id="PRU00042"/>
    </source>
</evidence>
<dbReference type="EMBL" id="CAXLJM020000015">
    <property type="protein sequence ID" value="CAL8082280.1"/>
    <property type="molecule type" value="Genomic_DNA"/>
</dbReference>
<dbReference type="InterPro" id="IPR036236">
    <property type="entry name" value="Znf_C2H2_sf"/>
</dbReference>
<dbReference type="SUPFAM" id="SSF57667">
    <property type="entry name" value="beta-beta-alpha zinc fingers"/>
    <property type="match status" value="2"/>
</dbReference>
<feature type="domain" description="C2H2-type" evidence="6">
    <location>
        <begin position="754"/>
        <end position="783"/>
    </location>
</feature>
<feature type="region of interest" description="Disordered" evidence="5">
    <location>
        <begin position="76"/>
        <end position="95"/>
    </location>
</feature>
<dbReference type="SMART" id="SM00355">
    <property type="entry name" value="ZnF_C2H2"/>
    <property type="match status" value="3"/>
</dbReference>
<feature type="compositionally biased region" description="Basic residues" evidence="5">
    <location>
        <begin position="635"/>
        <end position="650"/>
    </location>
</feature>
<accession>A0ABP1Q0D7</accession>
<evidence type="ECO:0000256" key="3">
    <source>
        <dbReference type="ARBA" id="ARBA00022833"/>
    </source>
</evidence>
<dbReference type="Pfam" id="PF00096">
    <property type="entry name" value="zf-C2H2"/>
    <property type="match status" value="3"/>
</dbReference>
<protein>
    <recommendedName>
        <fullName evidence="6">C2H2-type domain-containing protein</fullName>
    </recommendedName>
</protein>
<evidence type="ECO:0000256" key="2">
    <source>
        <dbReference type="ARBA" id="ARBA00022771"/>
    </source>
</evidence>
<feature type="region of interest" description="Disordered" evidence="5">
    <location>
        <begin position="185"/>
        <end position="246"/>
    </location>
</feature>
<evidence type="ECO:0000313" key="8">
    <source>
        <dbReference type="Proteomes" id="UP001642540"/>
    </source>
</evidence>
<evidence type="ECO:0000256" key="5">
    <source>
        <dbReference type="SAM" id="MobiDB-lite"/>
    </source>
</evidence>
<feature type="compositionally biased region" description="Low complexity" evidence="5">
    <location>
        <begin position="191"/>
        <end position="242"/>
    </location>
</feature>
<name>A0ABP1Q0D7_9HEXA</name>
<feature type="compositionally biased region" description="Polar residues" evidence="5">
    <location>
        <begin position="113"/>
        <end position="131"/>
    </location>
</feature>
<feature type="region of interest" description="Disordered" evidence="5">
    <location>
        <begin position="532"/>
        <end position="671"/>
    </location>
</feature>
<organism evidence="7 8">
    <name type="scientific">Orchesella dallaii</name>
    <dbReference type="NCBI Taxonomy" id="48710"/>
    <lineage>
        <taxon>Eukaryota</taxon>
        <taxon>Metazoa</taxon>
        <taxon>Ecdysozoa</taxon>
        <taxon>Arthropoda</taxon>
        <taxon>Hexapoda</taxon>
        <taxon>Collembola</taxon>
        <taxon>Entomobryomorpha</taxon>
        <taxon>Entomobryoidea</taxon>
        <taxon>Orchesellidae</taxon>
        <taxon>Orchesellinae</taxon>
        <taxon>Orchesella</taxon>
    </lineage>
</organism>
<evidence type="ECO:0000259" key="6">
    <source>
        <dbReference type="PROSITE" id="PS50157"/>
    </source>
</evidence>
<feature type="region of interest" description="Disordered" evidence="5">
    <location>
        <begin position="417"/>
        <end position="465"/>
    </location>
</feature>
<feature type="compositionally biased region" description="Polar residues" evidence="5">
    <location>
        <begin position="549"/>
        <end position="564"/>
    </location>
</feature>
<feature type="compositionally biased region" description="Low complexity" evidence="5">
    <location>
        <begin position="292"/>
        <end position="301"/>
    </location>
</feature>
<feature type="region of interest" description="Disordered" evidence="5">
    <location>
        <begin position="274"/>
        <end position="304"/>
    </location>
</feature>
<evidence type="ECO:0000256" key="1">
    <source>
        <dbReference type="ARBA" id="ARBA00022723"/>
    </source>
</evidence>
<feature type="compositionally biased region" description="Low complexity" evidence="5">
    <location>
        <begin position="445"/>
        <end position="461"/>
    </location>
</feature>
<sequence length="839" mass="91057">MSLRLTSISVPTPVKFPVQMVMPMRATQYSTSLQVTMTEYPETNMWQEIESVLLNEGGQTNSSRYAHPHSLQQHLCQNSGVSGGEPPSLSSTTNNTASTCITEAHNPHHPQSMRESSFHLSNRSAQYGNPQQHDHNEQQNSPPSSTNSLTTEVTTGHQISPASSTSSAISNASYTNLSYSYPISESRHDGSASNNSNISKKSESQNSNKNSPHDNTNNNNILAKNHANNHPNPLCSNNNNNSGKESMRQIKMEVDTSASPMDYNGLYNSVDCSAPQRDNSCSPVNDKEKNSSNKTTNNSVNRQNHLSSSVNAYRDMYLGSGVPSSTTEHFAPISYDRLGSLKQMMFESKSGISCHTSGSSVNSSALGGVCTSSFAVPGVDSQIYSTSLGREAGGLGSLRDFNSCTLYNGNHLQSTSQYASTHTHHLNPSHHPSTHHMHQAPPCHSQYSPSTSPQSSVDSSSCNTLGNPPPASHFAGHYGQAQCPNFASNASGAAAISYAAAPVSCLDYSSNLNINVNLNFQGVQSNLSRLHHYHQQHPPHQRPSSGSSGTTRIATHSPSPNPNQGHHHYSFKVMTPPLSPHILNGHGTGGSSSSFLNSSSTASSRIPQPHGHLSLSHAHYHGNPLSTSGSSPSHHASHHHHSHHHPHHQHIPTSQLPPSSPGNQQSAHTPTLSHLHMNSPLFQIHHSQTNFHPVHHHHHHGHDGLQHVSGSPSATNPLSAAVSVPGVTGSGGPPIVTKPKRGRRRWGRKKVTTHSCSYAGCTKTYTKSSHLKAHLRTHTGEKPYQCTWKGCGWKFARSDELTRHYRKHTGDRPFQCRLCERAFSRSDHLALHMKRHIAV</sequence>
<evidence type="ECO:0000313" key="7">
    <source>
        <dbReference type="EMBL" id="CAL8082280.1"/>
    </source>
</evidence>
<feature type="region of interest" description="Disordered" evidence="5">
    <location>
        <begin position="692"/>
        <end position="715"/>
    </location>
</feature>
<keyword evidence="2 4" id="KW-0863">Zinc-finger</keyword>
<comment type="caution">
    <text evidence="7">The sequence shown here is derived from an EMBL/GenBank/DDBJ whole genome shotgun (WGS) entry which is preliminary data.</text>
</comment>
<dbReference type="PROSITE" id="PS00028">
    <property type="entry name" value="ZINC_FINGER_C2H2_1"/>
    <property type="match status" value="3"/>
</dbReference>